<evidence type="ECO:0000256" key="5">
    <source>
        <dbReference type="SAM" id="MobiDB-lite"/>
    </source>
</evidence>
<reference evidence="7 8" key="1">
    <citation type="journal article" date="2019" name="Sci. Rep.">
        <title>Comparative genomics of chytrid fungi reveal insights into the obligate biotrophic and pathogenic lifestyle of Synchytrium endobioticum.</title>
        <authorList>
            <person name="van de Vossenberg B.T.L.H."/>
            <person name="Warris S."/>
            <person name="Nguyen H.D.T."/>
            <person name="van Gent-Pelzer M.P.E."/>
            <person name="Joly D.L."/>
            <person name="van de Geest H.C."/>
            <person name="Bonants P.J.M."/>
            <person name="Smith D.S."/>
            <person name="Levesque C.A."/>
            <person name="van der Lee T.A.J."/>
        </authorList>
    </citation>
    <scope>NUCLEOTIDE SEQUENCE [LARGE SCALE GENOMIC DNA]</scope>
    <source>
        <strain evidence="7 8">MB42</strain>
    </source>
</reference>
<proteinExistence type="predicted"/>
<accession>A0A507D2W1</accession>
<dbReference type="GO" id="GO:0008270">
    <property type="term" value="F:zinc ion binding"/>
    <property type="evidence" value="ECO:0007669"/>
    <property type="project" value="UniProtKB-KW"/>
</dbReference>
<feature type="compositionally biased region" description="Polar residues" evidence="5">
    <location>
        <begin position="143"/>
        <end position="162"/>
    </location>
</feature>
<dbReference type="Proteomes" id="UP000317494">
    <property type="component" value="Unassembled WGS sequence"/>
</dbReference>
<dbReference type="PANTHER" id="PTHR46920">
    <property type="match status" value="1"/>
</dbReference>
<feature type="region of interest" description="Disordered" evidence="5">
    <location>
        <begin position="512"/>
        <end position="547"/>
    </location>
</feature>
<feature type="compositionally biased region" description="Polar residues" evidence="5">
    <location>
        <begin position="219"/>
        <end position="232"/>
    </location>
</feature>
<evidence type="ECO:0000256" key="2">
    <source>
        <dbReference type="ARBA" id="ARBA00022771"/>
    </source>
</evidence>
<dbReference type="STRING" id="286115.A0A507D2W1"/>
<feature type="compositionally biased region" description="Low complexity" evidence="5">
    <location>
        <begin position="513"/>
        <end position="532"/>
    </location>
</feature>
<feature type="compositionally biased region" description="Low complexity" evidence="5">
    <location>
        <begin position="1"/>
        <end position="20"/>
    </location>
</feature>
<name>A0A507D2W1_9FUNG</name>
<evidence type="ECO:0000313" key="8">
    <source>
        <dbReference type="Proteomes" id="UP000317494"/>
    </source>
</evidence>
<evidence type="ECO:0000256" key="3">
    <source>
        <dbReference type="ARBA" id="ARBA00022833"/>
    </source>
</evidence>
<feature type="compositionally biased region" description="Polar residues" evidence="5">
    <location>
        <begin position="21"/>
        <end position="31"/>
    </location>
</feature>
<dbReference type="Gene3D" id="6.10.140.2220">
    <property type="match status" value="1"/>
</dbReference>
<dbReference type="EMBL" id="QEAN01000149">
    <property type="protein sequence ID" value="TPX45641.1"/>
    <property type="molecule type" value="Genomic_DNA"/>
</dbReference>
<dbReference type="AlphaFoldDB" id="A0A507D2W1"/>
<dbReference type="SUPFAM" id="SSF144232">
    <property type="entry name" value="HIT/MYND zinc finger-like"/>
    <property type="match status" value="1"/>
</dbReference>
<dbReference type="InterPro" id="IPR002893">
    <property type="entry name" value="Znf_MYND"/>
</dbReference>
<dbReference type="InterPro" id="IPR046824">
    <property type="entry name" value="Mss51-like_C"/>
</dbReference>
<feature type="domain" description="MYND-type" evidence="6">
    <location>
        <begin position="318"/>
        <end position="355"/>
    </location>
</feature>
<dbReference type="PROSITE" id="PS01360">
    <property type="entry name" value="ZF_MYND_1"/>
    <property type="match status" value="1"/>
</dbReference>
<evidence type="ECO:0000256" key="4">
    <source>
        <dbReference type="PROSITE-ProRule" id="PRU00134"/>
    </source>
</evidence>
<dbReference type="PROSITE" id="PS50865">
    <property type="entry name" value="ZF_MYND_2"/>
    <property type="match status" value="1"/>
</dbReference>
<comment type="caution">
    <text evidence="7">The sequence shown here is derived from an EMBL/GenBank/DDBJ whole genome shotgun (WGS) entry which is preliminary data.</text>
</comment>
<sequence length="722" mass="80409">MAMTLSATSANTNNTSTTRTQSPYHHQSTKSSKIHLHHTPLSKEKLAIKMFQEEEDLAQERRRAFWTGSTHPKVIDPTSTKPPPPSTTRAIVEPMTPVPTPPRTPSDNATTTITDLPILGTITMTTRTVPPRTFSLKKGASPITATSPQHDGQIGATSSPSKHYNGPLTPYQSRLEASALLASVVDLPAQGHTTLKTETPSRSLMQLGARMNSLGLSGPTLNPPNTSSYKTSRSTRDSYQHHGVFLTPDAFMKLSSLDPRIRIQGACDEMDALYTRNASASSHTETVMTAWARLIRQAAAGGMFEKRLEALERLRMFCVVCRSTQALKQCARCYSVYYCGQDHQKEDWKLHKSVCDRLKFAKIDEATLGWPVSLPPLPPFTKEDLLAIDNWVAFVDRFMPFGEKWQPPVNAPPPQKDFHLSLHRCLTDVTTYPFTIALTLRQIGIDVSTLKRPLRIHLLTFLSTDLPGTIPPKVLPRCLDSILLGHQGIEITRIGPDVDPCRDAVFIGDFSHNNNTNSNNTNDTTNSNNTNNYSKSPSDDPSTRGSNIINMTTISKKTRVKQTCYKGLYHEWRTRHYRSLEPIPDLAVLFHPMLSNASSMTAALPSLRILASDSTPILITDPDEGDYIQTILSFHEHGIRPSRVFYSGANPWCGLVDRQNPDVMDLFWDSFGFPGRIPASAVSSRCLVAEERKELCAYAGQERYGTSDDMRIILIRETPWDL</sequence>
<keyword evidence="3" id="KW-0862">Zinc</keyword>
<keyword evidence="1" id="KW-0479">Metal-binding</keyword>
<gene>
    <name evidence="7" type="ORF">SeMB42_g03934</name>
</gene>
<keyword evidence="2 4" id="KW-0863">Zinc-finger</keyword>
<evidence type="ECO:0000259" key="6">
    <source>
        <dbReference type="PROSITE" id="PS50865"/>
    </source>
</evidence>
<evidence type="ECO:0000313" key="7">
    <source>
        <dbReference type="EMBL" id="TPX45641.1"/>
    </source>
</evidence>
<protein>
    <recommendedName>
        <fullName evidence="6">MYND-type domain-containing protein</fullName>
    </recommendedName>
</protein>
<feature type="region of interest" description="Disordered" evidence="5">
    <location>
        <begin position="1"/>
        <end position="36"/>
    </location>
</feature>
<dbReference type="Pfam" id="PF20179">
    <property type="entry name" value="MSS51_C"/>
    <property type="match status" value="1"/>
</dbReference>
<feature type="region of interest" description="Disordered" evidence="5">
    <location>
        <begin position="132"/>
        <end position="166"/>
    </location>
</feature>
<evidence type="ECO:0000256" key="1">
    <source>
        <dbReference type="ARBA" id="ARBA00022723"/>
    </source>
</evidence>
<keyword evidence="8" id="KW-1185">Reference proteome</keyword>
<dbReference type="Pfam" id="PF01753">
    <property type="entry name" value="zf-MYND"/>
    <property type="match status" value="1"/>
</dbReference>
<dbReference type="VEuPathDB" id="FungiDB:SeMB42_g03934"/>
<organism evidence="7 8">
    <name type="scientific">Synchytrium endobioticum</name>
    <dbReference type="NCBI Taxonomy" id="286115"/>
    <lineage>
        <taxon>Eukaryota</taxon>
        <taxon>Fungi</taxon>
        <taxon>Fungi incertae sedis</taxon>
        <taxon>Chytridiomycota</taxon>
        <taxon>Chytridiomycota incertae sedis</taxon>
        <taxon>Chytridiomycetes</taxon>
        <taxon>Synchytriales</taxon>
        <taxon>Synchytriaceae</taxon>
        <taxon>Synchytrium</taxon>
    </lineage>
</organism>
<dbReference type="PANTHER" id="PTHR46920:SF1">
    <property type="entry name" value="PROTEIN MSS51 HOMOLOG, MITOCHONDRIAL-RELATED"/>
    <property type="match status" value="1"/>
</dbReference>
<feature type="region of interest" description="Disordered" evidence="5">
    <location>
        <begin position="215"/>
        <end position="234"/>
    </location>
</feature>
<dbReference type="InterPro" id="IPR052839">
    <property type="entry name" value="Mito_gene_expr_regulator"/>
</dbReference>
<feature type="region of interest" description="Disordered" evidence="5">
    <location>
        <begin position="70"/>
        <end position="112"/>
    </location>
</feature>